<dbReference type="EMBL" id="JBHULC010000003">
    <property type="protein sequence ID" value="MFD2519735.1"/>
    <property type="molecule type" value="Genomic_DNA"/>
</dbReference>
<dbReference type="InterPro" id="IPR050553">
    <property type="entry name" value="Thioredoxin_ResA/DsbE_sf"/>
</dbReference>
<accession>A0ABW5J255</accession>
<dbReference type="InterPro" id="IPR013740">
    <property type="entry name" value="Redoxin"/>
</dbReference>
<keyword evidence="3" id="KW-1185">Reference proteome</keyword>
<dbReference type="PANTHER" id="PTHR42852:SF13">
    <property type="entry name" value="PROTEIN DIPZ"/>
    <property type="match status" value="1"/>
</dbReference>
<dbReference type="InterPro" id="IPR013766">
    <property type="entry name" value="Thioredoxin_domain"/>
</dbReference>
<dbReference type="SUPFAM" id="SSF52833">
    <property type="entry name" value="Thioredoxin-like"/>
    <property type="match status" value="1"/>
</dbReference>
<dbReference type="Pfam" id="PF08534">
    <property type="entry name" value="Redoxin"/>
    <property type="match status" value="1"/>
</dbReference>
<gene>
    <name evidence="2" type="ORF">ACFSR2_02495</name>
</gene>
<feature type="domain" description="Thioredoxin" evidence="1">
    <location>
        <begin position="1"/>
        <end position="117"/>
    </location>
</feature>
<comment type="caution">
    <text evidence="2">The sequence shown here is derived from an EMBL/GenBank/DDBJ whole genome shotgun (WGS) entry which is preliminary data.</text>
</comment>
<reference evidence="3" key="1">
    <citation type="journal article" date="2019" name="Int. J. Syst. Evol. Microbiol.">
        <title>The Global Catalogue of Microorganisms (GCM) 10K type strain sequencing project: providing services to taxonomists for standard genome sequencing and annotation.</title>
        <authorList>
            <consortium name="The Broad Institute Genomics Platform"/>
            <consortium name="The Broad Institute Genome Sequencing Center for Infectious Disease"/>
            <person name="Wu L."/>
            <person name="Ma J."/>
        </authorList>
    </citation>
    <scope>NUCLEOTIDE SEQUENCE [LARGE SCALE GENOMIC DNA]</scope>
    <source>
        <strain evidence="3">KCTC 52344</strain>
    </source>
</reference>
<sequence length="131" mass="15067">MLNESDKLRLINVWATWCGPCILEYTDFLELQRMYGARDFEFISLSADKPDKKDKALKFLQSKHSGVKNYIFSGDDTYKLIEALDPNWNGALPYTLLVEPGGKVIYSLQGSIESLKLKKMIVEHPKIGRYF</sequence>
<evidence type="ECO:0000313" key="2">
    <source>
        <dbReference type="EMBL" id="MFD2519735.1"/>
    </source>
</evidence>
<protein>
    <submittedName>
        <fullName evidence="2">TlpA family protein disulfide reductase</fullName>
    </submittedName>
</protein>
<dbReference type="InterPro" id="IPR036249">
    <property type="entry name" value="Thioredoxin-like_sf"/>
</dbReference>
<dbReference type="Gene3D" id="3.40.30.10">
    <property type="entry name" value="Glutaredoxin"/>
    <property type="match status" value="1"/>
</dbReference>
<dbReference type="CDD" id="cd02966">
    <property type="entry name" value="TlpA_like_family"/>
    <property type="match status" value="1"/>
</dbReference>
<evidence type="ECO:0000313" key="3">
    <source>
        <dbReference type="Proteomes" id="UP001597510"/>
    </source>
</evidence>
<organism evidence="2 3">
    <name type="scientific">Emticicia soli</name>
    <dbReference type="NCBI Taxonomy" id="2027878"/>
    <lineage>
        <taxon>Bacteria</taxon>
        <taxon>Pseudomonadati</taxon>
        <taxon>Bacteroidota</taxon>
        <taxon>Cytophagia</taxon>
        <taxon>Cytophagales</taxon>
        <taxon>Leadbetterellaceae</taxon>
        <taxon>Emticicia</taxon>
    </lineage>
</organism>
<evidence type="ECO:0000259" key="1">
    <source>
        <dbReference type="PROSITE" id="PS51352"/>
    </source>
</evidence>
<dbReference type="Proteomes" id="UP001597510">
    <property type="component" value="Unassembled WGS sequence"/>
</dbReference>
<dbReference type="RefSeq" id="WP_340236409.1">
    <property type="nucleotide sequence ID" value="NZ_JBBEWC010000006.1"/>
</dbReference>
<name>A0ABW5J255_9BACT</name>
<dbReference type="PROSITE" id="PS51352">
    <property type="entry name" value="THIOREDOXIN_2"/>
    <property type="match status" value="1"/>
</dbReference>
<dbReference type="PANTHER" id="PTHR42852">
    <property type="entry name" value="THIOL:DISULFIDE INTERCHANGE PROTEIN DSBE"/>
    <property type="match status" value="1"/>
</dbReference>
<proteinExistence type="predicted"/>